<keyword evidence="2 6" id="KW-0808">Transferase</keyword>
<keyword evidence="3" id="KW-0479">Metal-binding</keyword>
<dbReference type="GO" id="GO:0005829">
    <property type="term" value="C:cytosol"/>
    <property type="evidence" value="ECO:0007669"/>
    <property type="project" value="TreeGrafter"/>
</dbReference>
<dbReference type="SUPFAM" id="SSF55811">
    <property type="entry name" value="Nudix"/>
    <property type="match status" value="1"/>
</dbReference>
<accession>A0A8J6PF62</accession>
<name>A0A8J6PF62_9FIRM</name>
<dbReference type="AlphaFoldDB" id="A0A8J6PF62"/>
<feature type="domain" description="PABS" evidence="7">
    <location>
        <begin position="94"/>
        <end position="149"/>
    </location>
</feature>
<evidence type="ECO:0000256" key="1">
    <source>
        <dbReference type="ARBA" id="ARBA00001946"/>
    </source>
</evidence>
<evidence type="ECO:0000256" key="2">
    <source>
        <dbReference type="ARBA" id="ARBA00022679"/>
    </source>
</evidence>
<evidence type="ECO:0000259" key="8">
    <source>
        <dbReference type="PROSITE" id="PS51462"/>
    </source>
</evidence>
<organism evidence="9 10">
    <name type="scientific">Massiliimalia timonensis</name>
    <dbReference type="NCBI Taxonomy" id="1987501"/>
    <lineage>
        <taxon>Bacteria</taxon>
        <taxon>Bacillati</taxon>
        <taxon>Bacillota</taxon>
        <taxon>Clostridia</taxon>
        <taxon>Eubacteriales</taxon>
        <taxon>Oscillospiraceae</taxon>
        <taxon>Massiliimalia</taxon>
    </lineage>
</organism>
<keyword evidence="5" id="KW-0460">Magnesium</keyword>
<dbReference type="GO" id="GO:0016740">
    <property type="term" value="F:transferase activity"/>
    <property type="evidence" value="ECO:0007669"/>
    <property type="project" value="UniProtKB-UniRule"/>
</dbReference>
<proteinExistence type="predicted"/>
<dbReference type="InterPro" id="IPR020084">
    <property type="entry name" value="NUDIX_hydrolase_CS"/>
</dbReference>
<evidence type="ECO:0000259" key="7">
    <source>
        <dbReference type="PROSITE" id="PS51006"/>
    </source>
</evidence>
<evidence type="ECO:0000256" key="6">
    <source>
        <dbReference type="PROSITE-ProRule" id="PRU00354"/>
    </source>
</evidence>
<protein>
    <submittedName>
        <fullName evidence="9">NUDIX domain-containing protein</fullName>
    </submittedName>
</protein>
<dbReference type="Pfam" id="PF00293">
    <property type="entry name" value="NUDIX"/>
    <property type="match status" value="1"/>
</dbReference>
<dbReference type="InterPro" id="IPR000086">
    <property type="entry name" value="NUDIX_hydrolase_dom"/>
</dbReference>
<dbReference type="PROSITE" id="PS51462">
    <property type="entry name" value="NUDIX"/>
    <property type="match status" value="1"/>
</dbReference>
<sequence>MELPENKYHLVVHVWIKNSQGKYLISQRSANRPTFPLMWECVGGSVLYGESSLQGAVREVWEEVGIDLGASTGKLVFTKTRGTIGKKRFNDILDVWFFEYDGKADLSRATTDEVCQTQWLAPEQIRRLYQKHLLVDTLEYFFQKIAVLD</sequence>
<comment type="caution">
    <text evidence="9">The sequence shown here is derived from an EMBL/GenBank/DDBJ whole genome shotgun (WGS) entry which is preliminary data.</text>
</comment>
<evidence type="ECO:0000313" key="9">
    <source>
        <dbReference type="EMBL" id="MBC8610592.1"/>
    </source>
</evidence>
<dbReference type="PANTHER" id="PTHR42904">
    <property type="entry name" value="NUDIX HYDROLASE, NUDC SUBFAMILY"/>
    <property type="match status" value="1"/>
</dbReference>
<comment type="caution">
    <text evidence="6">Lacks conserved residue(s) required for the propagation of feature annotation.</text>
</comment>
<comment type="cofactor">
    <cofactor evidence="1">
        <name>Mg(2+)</name>
        <dbReference type="ChEBI" id="CHEBI:18420"/>
    </cofactor>
</comment>
<dbReference type="EMBL" id="JACRTL010000002">
    <property type="protein sequence ID" value="MBC8610592.1"/>
    <property type="molecule type" value="Genomic_DNA"/>
</dbReference>
<dbReference type="PROSITE" id="PS51006">
    <property type="entry name" value="PABS_2"/>
    <property type="match status" value="1"/>
</dbReference>
<feature type="domain" description="Nudix hydrolase" evidence="8">
    <location>
        <begin position="7"/>
        <end position="142"/>
    </location>
</feature>
<dbReference type="Gene3D" id="3.90.79.10">
    <property type="entry name" value="Nucleoside Triphosphate Pyrophosphohydrolase"/>
    <property type="match status" value="1"/>
</dbReference>
<dbReference type="InterPro" id="IPR015797">
    <property type="entry name" value="NUDIX_hydrolase-like_dom_sf"/>
</dbReference>
<evidence type="ECO:0000256" key="4">
    <source>
        <dbReference type="ARBA" id="ARBA00022801"/>
    </source>
</evidence>
<evidence type="ECO:0000313" key="10">
    <source>
        <dbReference type="Proteomes" id="UP000632659"/>
    </source>
</evidence>
<dbReference type="Proteomes" id="UP000632659">
    <property type="component" value="Unassembled WGS sequence"/>
</dbReference>
<dbReference type="PROSITE" id="PS00893">
    <property type="entry name" value="NUDIX_BOX"/>
    <property type="match status" value="1"/>
</dbReference>
<dbReference type="CDD" id="cd04693">
    <property type="entry name" value="NUDIX_Hydrolase"/>
    <property type="match status" value="1"/>
</dbReference>
<evidence type="ECO:0000256" key="3">
    <source>
        <dbReference type="ARBA" id="ARBA00022723"/>
    </source>
</evidence>
<dbReference type="PANTHER" id="PTHR42904:SF1">
    <property type="entry name" value="NUCLEOSIDE DIPHOSPHATE-LINKED MOIETY X MOTIF 17"/>
    <property type="match status" value="1"/>
</dbReference>
<gene>
    <name evidence="9" type="ORF">H8702_05575</name>
</gene>
<reference evidence="9" key="1">
    <citation type="submission" date="2020-08" db="EMBL/GenBank/DDBJ databases">
        <title>Genome public.</title>
        <authorList>
            <person name="Liu C."/>
            <person name="Sun Q."/>
        </authorList>
    </citation>
    <scope>NUCLEOTIDE SEQUENCE</scope>
    <source>
        <strain evidence="9">NSJ-15</strain>
    </source>
</reference>
<keyword evidence="10" id="KW-1185">Reference proteome</keyword>
<dbReference type="GO" id="GO:0035529">
    <property type="term" value="F:NADH pyrophosphatase activity"/>
    <property type="evidence" value="ECO:0007669"/>
    <property type="project" value="TreeGrafter"/>
</dbReference>
<keyword evidence="6" id="KW-0620">Polyamine biosynthesis</keyword>
<dbReference type="InterPro" id="IPR050241">
    <property type="entry name" value="NAD-cap_RNA_hydrolase_NudC"/>
</dbReference>
<evidence type="ECO:0000256" key="5">
    <source>
        <dbReference type="ARBA" id="ARBA00022842"/>
    </source>
</evidence>
<dbReference type="GO" id="GO:0046872">
    <property type="term" value="F:metal ion binding"/>
    <property type="evidence" value="ECO:0007669"/>
    <property type="project" value="UniProtKB-KW"/>
</dbReference>
<keyword evidence="4" id="KW-0378">Hydrolase</keyword>
<dbReference type="GO" id="GO:0006596">
    <property type="term" value="P:polyamine biosynthetic process"/>
    <property type="evidence" value="ECO:0007669"/>
    <property type="project" value="UniProtKB-UniRule"/>
</dbReference>
<dbReference type="GO" id="GO:0019677">
    <property type="term" value="P:NAD+ catabolic process"/>
    <property type="evidence" value="ECO:0007669"/>
    <property type="project" value="TreeGrafter"/>
</dbReference>
<dbReference type="InterPro" id="IPR030374">
    <property type="entry name" value="PABS"/>
</dbReference>
<dbReference type="GO" id="GO:0006742">
    <property type="term" value="P:NADP+ catabolic process"/>
    <property type="evidence" value="ECO:0007669"/>
    <property type="project" value="TreeGrafter"/>
</dbReference>